<gene>
    <name evidence="9" type="ORF">C9I47_1166</name>
</gene>
<evidence type="ECO:0000256" key="2">
    <source>
        <dbReference type="ARBA" id="ARBA00022723"/>
    </source>
</evidence>
<dbReference type="GO" id="GO:0031418">
    <property type="term" value="F:L-ascorbic acid binding"/>
    <property type="evidence" value="ECO:0007669"/>
    <property type="project" value="UniProtKB-KW"/>
</dbReference>
<dbReference type="EMBL" id="CP029843">
    <property type="protein sequence ID" value="AWV06882.1"/>
    <property type="molecule type" value="Genomic_DNA"/>
</dbReference>
<feature type="domain" description="Fe2OG dioxygenase" evidence="8">
    <location>
        <begin position="195"/>
        <end position="302"/>
    </location>
</feature>
<organism evidence="9 10">
    <name type="scientific">Marilutibacter maris</name>
    <dbReference type="NCBI Taxonomy" id="1605891"/>
    <lineage>
        <taxon>Bacteria</taxon>
        <taxon>Pseudomonadati</taxon>
        <taxon>Pseudomonadota</taxon>
        <taxon>Gammaproteobacteria</taxon>
        <taxon>Lysobacterales</taxon>
        <taxon>Lysobacteraceae</taxon>
        <taxon>Marilutibacter</taxon>
    </lineage>
</organism>
<keyword evidence="2" id="KW-0479">Metal-binding</keyword>
<reference evidence="9 10" key="1">
    <citation type="submission" date="2018-05" db="EMBL/GenBank/DDBJ databases">
        <title>The complete genome of Lysobacter maris HZ9B, a marine bacterium antagonistic against terrestrial plant pathogens.</title>
        <authorList>
            <person name="Zhang X.-Q."/>
        </authorList>
    </citation>
    <scope>NUCLEOTIDE SEQUENCE [LARGE SCALE GENOMIC DNA]</scope>
    <source>
        <strain evidence="9 10">HZ9B</strain>
    </source>
</reference>
<evidence type="ECO:0000256" key="5">
    <source>
        <dbReference type="ARBA" id="ARBA00023002"/>
    </source>
</evidence>
<evidence type="ECO:0000256" key="6">
    <source>
        <dbReference type="ARBA" id="ARBA00023004"/>
    </source>
</evidence>
<keyword evidence="10" id="KW-1185">Reference proteome</keyword>
<dbReference type="PROSITE" id="PS51471">
    <property type="entry name" value="FE2OG_OXY"/>
    <property type="match status" value="1"/>
</dbReference>
<evidence type="ECO:0000259" key="8">
    <source>
        <dbReference type="PROSITE" id="PS51471"/>
    </source>
</evidence>
<dbReference type="GO" id="GO:0004656">
    <property type="term" value="F:procollagen-proline 4-dioxygenase activity"/>
    <property type="evidence" value="ECO:0007669"/>
    <property type="project" value="TreeGrafter"/>
</dbReference>
<dbReference type="Gene3D" id="2.60.120.620">
    <property type="entry name" value="q2cbj1_9rhob like domain"/>
    <property type="match status" value="1"/>
</dbReference>
<keyword evidence="4 9" id="KW-0223">Dioxygenase</keyword>
<feature type="region of interest" description="Disordered" evidence="7">
    <location>
        <begin position="1"/>
        <end position="22"/>
    </location>
</feature>
<sequence length="306" mass="33578">MTYDRNEEHAPRRFDEHAGSGNMTETSQLTAELEQWILDQVRAGQPPEAVLEPLLESGWEQQAAIDAIETATRGFLEAHARENGLPAPSRVPAPIGLNGPSVVDAGDREVQVLASVRHPRVIVFGGLLSDEECERMVAFARSRLSRSATVDLETGGDIVHEGRTSQGMSFERGADALCRRIEARIARLLDWPVDRGEGLQVLRYGPGAEYKPHYDYFDPDRPGTAKILQRGGQRVASLVMYLNTPRGGGATTFPEVGFEAAAVKGNAVFFSYDRPHPMTLSLHGGAPVTAGEKWVATKWLRERAHD</sequence>
<dbReference type="GO" id="GO:0005506">
    <property type="term" value="F:iron ion binding"/>
    <property type="evidence" value="ECO:0007669"/>
    <property type="project" value="InterPro"/>
</dbReference>
<evidence type="ECO:0000313" key="10">
    <source>
        <dbReference type="Proteomes" id="UP000249447"/>
    </source>
</evidence>
<protein>
    <submittedName>
        <fullName evidence="9">Proline dioxygenase</fullName>
    </submittedName>
</protein>
<dbReference type="KEGG" id="lmb:C9I47_1166"/>
<keyword evidence="5" id="KW-0560">Oxidoreductase</keyword>
<dbReference type="InterPro" id="IPR044862">
    <property type="entry name" value="Pro_4_hyd_alph_FE2OG_OXY"/>
</dbReference>
<proteinExistence type="predicted"/>
<dbReference type="AlphaFoldDB" id="A0A2U9T5J0"/>
<dbReference type="InterPro" id="IPR005123">
    <property type="entry name" value="Oxoglu/Fe-dep_dioxygenase_dom"/>
</dbReference>
<evidence type="ECO:0000256" key="3">
    <source>
        <dbReference type="ARBA" id="ARBA00022896"/>
    </source>
</evidence>
<name>A0A2U9T5J0_9GAMM</name>
<dbReference type="PANTHER" id="PTHR10869">
    <property type="entry name" value="PROLYL 4-HYDROXYLASE ALPHA SUBUNIT"/>
    <property type="match status" value="1"/>
</dbReference>
<dbReference type="InterPro" id="IPR006620">
    <property type="entry name" value="Pro_4_hyd_alph"/>
</dbReference>
<dbReference type="Pfam" id="PF13640">
    <property type="entry name" value="2OG-FeII_Oxy_3"/>
    <property type="match status" value="1"/>
</dbReference>
<accession>A0A2U9T5J0</accession>
<dbReference type="SMART" id="SM00702">
    <property type="entry name" value="P4Hc"/>
    <property type="match status" value="1"/>
</dbReference>
<feature type="compositionally biased region" description="Basic and acidic residues" evidence="7">
    <location>
        <begin position="1"/>
        <end position="18"/>
    </location>
</feature>
<evidence type="ECO:0000256" key="4">
    <source>
        <dbReference type="ARBA" id="ARBA00022964"/>
    </source>
</evidence>
<dbReference type="InterPro" id="IPR045054">
    <property type="entry name" value="P4HA-like"/>
</dbReference>
<dbReference type="Proteomes" id="UP000249447">
    <property type="component" value="Chromosome"/>
</dbReference>
<evidence type="ECO:0000313" key="9">
    <source>
        <dbReference type="EMBL" id="AWV06882.1"/>
    </source>
</evidence>
<evidence type="ECO:0000256" key="1">
    <source>
        <dbReference type="ARBA" id="ARBA00001961"/>
    </source>
</evidence>
<dbReference type="PANTHER" id="PTHR10869:SF246">
    <property type="entry name" value="TRANSMEMBRANE PROLYL 4-HYDROXYLASE"/>
    <property type="match status" value="1"/>
</dbReference>
<keyword evidence="6" id="KW-0408">Iron</keyword>
<keyword evidence="3" id="KW-0847">Vitamin C</keyword>
<evidence type="ECO:0000256" key="7">
    <source>
        <dbReference type="SAM" id="MobiDB-lite"/>
    </source>
</evidence>
<comment type="cofactor">
    <cofactor evidence="1">
        <name>L-ascorbate</name>
        <dbReference type="ChEBI" id="CHEBI:38290"/>
    </cofactor>
</comment>